<protein>
    <submittedName>
        <fullName evidence="5">Response regulator transcription factor</fullName>
    </submittedName>
</protein>
<evidence type="ECO:0000313" key="5">
    <source>
        <dbReference type="EMBL" id="NRQ42565.1"/>
    </source>
</evidence>
<dbReference type="SUPFAM" id="SSF46894">
    <property type="entry name" value="C-terminal effector domain of the bipartite response regulators"/>
    <property type="match status" value="1"/>
</dbReference>
<dbReference type="Gene3D" id="1.10.10.10">
    <property type="entry name" value="Winged helix-like DNA-binding domain superfamily/Winged helix DNA-binding domain"/>
    <property type="match status" value="1"/>
</dbReference>
<evidence type="ECO:0000313" key="6">
    <source>
        <dbReference type="Proteomes" id="UP000523161"/>
    </source>
</evidence>
<sequence length="225" mass="25380">MDKFTKLIVLSEQESLHNLTLLAQSIGINVQQQSKNAVLYGAALKSGVLLAYPYANSDINKKGLSPELQYLLHKAPLFLFQAERSLLDSGQALCAGIRGVIFRDEQLDRVLTALKTMMSGQLYYARRIMSELVDQMLQQQLLTSQDALAVPDNNLLTRQEKRIIQLVAEGARNKEIAESLNISAHTVKAHLSSIFRKTKARNRVELLRWLQQPVRQDVPSLFRPV</sequence>
<dbReference type="InterPro" id="IPR036388">
    <property type="entry name" value="WH-like_DNA-bd_sf"/>
</dbReference>
<dbReference type="PRINTS" id="PR00038">
    <property type="entry name" value="HTHLUXR"/>
</dbReference>
<dbReference type="GO" id="GO:0003677">
    <property type="term" value="F:DNA binding"/>
    <property type="evidence" value="ECO:0007669"/>
    <property type="project" value="UniProtKB-KW"/>
</dbReference>
<dbReference type="Gene3D" id="3.40.50.2300">
    <property type="match status" value="1"/>
</dbReference>
<dbReference type="SMART" id="SM00421">
    <property type="entry name" value="HTH_LUXR"/>
    <property type="match status" value="1"/>
</dbReference>
<dbReference type="Proteomes" id="UP000523161">
    <property type="component" value="Unassembled WGS sequence"/>
</dbReference>
<accession>A0A7Y5AQB8</accession>
<dbReference type="PANTHER" id="PTHR44688:SF16">
    <property type="entry name" value="DNA-BINDING TRANSCRIPTIONAL ACTIVATOR DEVR_DOSR"/>
    <property type="match status" value="1"/>
</dbReference>
<keyword evidence="2" id="KW-0238">DNA-binding</keyword>
<keyword evidence="1" id="KW-0805">Transcription regulation</keyword>
<reference evidence="5 6" key="1">
    <citation type="submission" date="2020-06" db="EMBL/GenBank/DDBJ databases">
        <title>Rheinheimera sp. nov., a marine bacterium isolated from coastal.</title>
        <authorList>
            <person name="Yu Q."/>
            <person name="Qi Y."/>
            <person name="Pu J."/>
        </authorList>
    </citation>
    <scope>NUCLEOTIDE SEQUENCE [LARGE SCALE GENOMIC DNA]</scope>
    <source>
        <strain evidence="5 6">YQF-2</strain>
    </source>
</reference>
<dbReference type="EMBL" id="JABSOD010000006">
    <property type="protein sequence ID" value="NRQ42565.1"/>
    <property type="molecule type" value="Genomic_DNA"/>
</dbReference>
<dbReference type="RefSeq" id="WP_173500805.1">
    <property type="nucleotide sequence ID" value="NZ_JABSOD010000006.1"/>
</dbReference>
<dbReference type="InterPro" id="IPR000792">
    <property type="entry name" value="Tscrpt_reg_LuxR_C"/>
</dbReference>
<evidence type="ECO:0000256" key="2">
    <source>
        <dbReference type="ARBA" id="ARBA00023125"/>
    </source>
</evidence>
<comment type="caution">
    <text evidence="5">The sequence shown here is derived from an EMBL/GenBank/DDBJ whole genome shotgun (WGS) entry which is preliminary data.</text>
</comment>
<dbReference type="GO" id="GO:0006355">
    <property type="term" value="P:regulation of DNA-templated transcription"/>
    <property type="evidence" value="ECO:0007669"/>
    <property type="project" value="InterPro"/>
</dbReference>
<feature type="domain" description="HTH luxR-type" evidence="4">
    <location>
        <begin position="149"/>
        <end position="214"/>
    </location>
</feature>
<keyword evidence="6" id="KW-1185">Reference proteome</keyword>
<dbReference type="PROSITE" id="PS00622">
    <property type="entry name" value="HTH_LUXR_1"/>
    <property type="match status" value="1"/>
</dbReference>
<evidence type="ECO:0000256" key="1">
    <source>
        <dbReference type="ARBA" id="ARBA00023015"/>
    </source>
</evidence>
<dbReference type="InterPro" id="IPR016032">
    <property type="entry name" value="Sig_transdc_resp-reg_C-effctor"/>
</dbReference>
<dbReference type="PROSITE" id="PS50043">
    <property type="entry name" value="HTH_LUXR_2"/>
    <property type="match status" value="1"/>
</dbReference>
<gene>
    <name evidence="5" type="ORF">HRH59_08255</name>
</gene>
<dbReference type="CDD" id="cd06170">
    <property type="entry name" value="LuxR_C_like"/>
    <property type="match status" value="1"/>
</dbReference>
<proteinExistence type="predicted"/>
<evidence type="ECO:0000259" key="4">
    <source>
        <dbReference type="PROSITE" id="PS50043"/>
    </source>
</evidence>
<dbReference type="Pfam" id="PF00196">
    <property type="entry name" value="GerE"/>
    <property type="match status" value="1"/>
</dbReference>
<organism evidence="5 6">
    <name type="scientific">Rheinheimera lutimaris</name>
    <dbReference type="NCBI Taxonomy" id="2740584"/>
    <lineage>
        <taxon>Bacteria</taxon>
        <taxon>Pseudomonadati</taxon>
        <taxon>Pseudomonadota</taxon>
        <taxon>Gammaproteobacteria</taxon>
        <taxon>Chromatiales</taxon>
        <taxon>Chromatiaceae</taxon>
        <taxon>Rheinheimera</taxon>
    </lineage>
</organism>
<name>A0A7Y5AQB8_9GAMM</name>
<keyword evidence="3" id="KW-0804">Transcription</keyword>
<dbReference type="AlphaFoldDB" id="A0A7Y5AQB8"/>
<evidence type="ECO:0000256" key="3">
    <source>
        <dbReference type="ARBA" id="ARBA00023163"/>
    </source>
</evidence>
<dbReference type="PANTHER" id="PTHR44688">
    <property type="entry name" value="DNA-BINDING TRANSCRIPTIONAL ACTIVATOR DEVR_DOSR"/>
    <property type="match status" value="1"/>
</dbReference>